<dbReference type="GO" id="GO:0004165">
    <property type="term" value="F:delta(3)-delta(2)-enoyl-CoA isomerase activity"/>
    <property type="evidence" value="ECO:0007669"/>
    <property type="project" value="UniProtKB-ARBA"/>
</dbReference>
<dbReference type="EMBL" id="QYYA01000003">
    <property type="protein sequence ID" value="RJG17591.1"/>
    <property type="molecule type" value="Genomic_DNA"/>
</dbReference>
<evidence type="ECO:0000256" key="2">
    <source>
        <dbReference type="ARBA" id="ARBA00023140"/>
    </source>
</evidence>
<name>A0A418XXM3_9GAMM</name>
<dbReference type="SUPFAM" id="SSF52096">
    <property type="entry name" value="ClpP/crotonase"/>
    <property type="match status" value="1"/>
</dbReference>
<dbReference type="PANTHER" id="PTHR43684">
    <property type="match status" value="1"/>
</dbReference>
<comment type="caution">
    <text evidence="4">The sequence shown here is derived from an EMBL/GenBank/DDBJ whole genome shotgun (WGS) entry which is preliminary data.</text>
</comment>
<keyword evidence="5" id="KW-1185">Reference proteome</keyword>
<keyword evidence="2" id="KW-0576">Peroxisome</keyword>
<dbReference type="InterPro" id="IPR051053">
    <property type="entry name" value="ECH/Chromodomain_protein"/>
</dbReference>
<proteinExistence type="predicted"/>
<dbReference type="PANTHER" id="PTHR43684:SF1">
    <property type="entry name" value="ENOYL-COA DELTA ISOMERASE 2"/>
    <property type="match status" value="1"/>
</dbReference>
<dbReference type="AlphaFoldDB" id="A0A418XXM3"/>
<protein>
    <submittedName>
        <fullName evidence="4">Enoyl-CoA hydratase</fullName>
    </submittedName>
</protein>
<keyword evidence="3" id="KW-0413">Isomerase</keyword>
<evidence type="ECO:0000313" key="4">
    <source>
        <dbReference type="EMBL" id="RJG17591.1"/>
    </source>
</evidence>
<dbReference type="InterPro" id="IPR029045">
    <property type="entry name" value="ClpP/crotonase-like_dom_sf"/>
</dbReference>
<dbReference type="Pfam" id="PF00378">
    <property type="entry name" value="ECH_1"/>
    <property type="match status" value="1"/>
</dbReference>
<evidence type="ECO:0000313" key="5">
    <source>
        <dbReference type="Proteomes" id="UP000283734"/>
    </source>
</evidence>
<comment type="subcellular location">
    <subcellularLocation>
        <location evidence="1">Peroxisome</location>
    </subcellularLocation>
</comment>
<dbReference type="Proteomes" id="UP000283734">
    <property type="component" value="Unassembled WGS sequence"/>
</dbReference>
<reference evidence="4 5" key="1">
    <citation type="submission" date="2018-09" db="EMBL/GenBank/DDBJ databases">
        <title>Alcanivorax profundi sp. nov., isolated from 1000 m-depth seawater of the Mariana Trench.</title>
        <authorList>
            <person name="Liu J."/>
        </authorList>
    </citation>
    <scope>NUCLEOTIDE SEQUENCE [LARGE SCALE GENOMIC DNA]</scope>
    <source>
        <strain evidence="4 5">MTEO17</strain>
    </source>
</reference>
<gene>
    <name evidence="4" type="ORF">D4A39_12145</name>
</gene>
<sequence>MEQQIGLESRHVTAQLQDGVLHLTLDRADKLNALTKAMYEDLTRAVEHAAGNTAVRALLFSGKGRAWCAGNDIGDFLNADPSSREGGKLSPAMILVHALMALDKPTVVAVHGNATGIGTTLLMHCDLVIAADNARFKTAFIDLGLVPEASSSLLLPMLIGRQNAARLLMAGDTLSAEDAERCGLIAYRTQPDALEADAMALAQKLASKSPTAMAMTKQLMRHGHDALKAQIEKESVMFADRMFSEETRAIFAGFLKGSEQ</sequence>
<dbReference type="CDD" id="cd06558">
    <property type="entry name" value="crotonase-like"/>
    <property type="match status" value="1"/>
</dbReference>
<evidence type="ECO:0000256" key="1">
    <source>
        <dbReference type="ARBA" id="ARBA00004275"/>
    </source>
</evidence>
<dbReference type="Gene3D" id="3.90.226.10">
    <property type="entry name" value="2-enoyl-CoA Hydratase, Chain A, domain 1"/>
    <property type="match status" value="1"/>
</dbReference>
<dbReference type="InterPro" id="IPR001753">
    <property type="entry name" value="Enoyl-CoA_hydra/iso"/>
</dbReference>
<dbReference type="OrthoDB" id="9797151at2"/>
<evidence type="ECO:0000256" key="3">
    <source>
        <dbReference type="ARBA" id="ARBA00023235"/>
    </source>
</evidence>
<organism evidence="4 5">
    <name type="scientific">Alcanivorax profundi</name>
    <dbReference type="NCBI Taxonomy" id="2338368"/>
    <lineage>
        <taxon>Bacteria</taxon>
        <taxon>Pseudomonadati</taxon>
        <taxon>Pseudomonadota</taxon>
        <taxon>Gammaproteobacteria</taxon>
        <taxon>Oceanospirillales</taxon>
        <taxon>Alcanivoracaceae</taxon>
        <taxon>Alcanivorax</taxon>
    </lineage>
</organism>
<accession>A0A418XXM3</accession>